<accession>A0A645INT0</accession>
<dbReference type="PANTHER" id="PTHR30483:SF6">
    <property type="entry name" value="PERIPLASMIC BINDING PROTEIN OF ABC TRANSPORTER FOR NATURAL AMINO ACIDS"/>
    <property type="match status" value="1"/>
</dbReference>
<reference evidence="3" key="1">
    <citation type="submission" date="2019-08" db="EMBL/GenBank/DDBJ databases">
        <authorList>
            <person name="Kucharzyk K."/>
            <person name="Murdoch R.W."/>
            <person name="Higgins S."/>
            <person name="Loffler F."/>
        </authorList>
    </citation>
    <scope>NUCLEOTIDE SEQUENCE</scope>
</reference>
<name>A0A645INT0_9ZZZZ</name>
<evidence type="ECO:0000259" key="2">
    <source>
        <dbReference type="Pfam" id="PF13458"/>
    </source>
</evidence>
<sequence length="125" mass="13495">MAGSAAANGMLVNTPINPANAAVKAYSDRYFAKYKKRMNGFSPAFYDGTHMLFQAMAAAGTTTDTDKVRVALENIKDFKGILGTLNWTGQEVYGSAHQVSAPFYIARVQDGQEVVEATCSLTECK</sequence>
<protein>
    <recommendedName>
        <fullName evidence="2">Leucine-binding protein domain-containing protein</fullName>
    </recommendedName>
</protein>
<dbReference type="AlphaFoldDB" id="A0A645INT0"/>
<dbReference type="Gene3D" id="3.40.50.2300">
    <property type="match status" value="2"/>
</dbReference>
<gene>
    <name evidence="3" type="ORF">SDC9_200651</name>
</gene>
<dbReference type="SUPFAM" id="SSF53822">
    <property type="entry name" value="Periplasmic binding protein-like I"/>
    <property type="match status" value="1"/>
</dbReference>
<dbReference type="Pfam" id="PF13458">
    <property type="entry name" value="Peripla_BP_6"/>
    <property type="match status" value="1"/>
</dbReference>
<dbReference type="InterPro" id="IPR028081">
    <property type="entry name" value="Leu-bd"/>
</dbReference>
<dbReference type="InterPro" id="IPR028082">
    <property type="entry name" value="Peripla_BP_I"/>
</dbReference>
<keyword evidence="1" id="KW-0732">Signal</keyword>
<organism evidence="3">
    <name type="scientific">bioreactor metagenome</name>
    <dbReference type="NCBI Taxonomy" id="1076179"/>
    <lineage>
        <taxon>unclassified sequences</taxon>
        <taxon>metagenomes</taxon>
        <taxon>ecological metagenomes</taxon>
    </lineage>
</organism>
<dbReference type="EMBL" id="VSSQ01119651">
    <property type="protein sequence ID" value="MPN52988.1"/>
    <property type="molecule type" value="Genomic_DNA"/>
</dbReference>
<dbReference type="PANTHER" id="PTHR30483">
    <property type="entry name" value="LEUCINE-SPECIFIC-BINDING PROTEIN"/>
    <property type="match status" value="1"/>
</dbReference>
<dbReference type="InterPro" id="IPR051010">
    <property type="entry name" value="BCAA_transport"/>
</dbReference>
<evidence type="ECO:0000313" key="3">
    <source>
        <dbReference type="EMBL" id="MPN52988.1"/>
    </source>
</evidence>
<proteinExistence type="predicted"/>
<evidence type="ECO:0000256" key="1">
    <source>
        <dbReference type="ARBA" id="ARBA00022729"/>
    </source>
</evidence>
<comment type="caution">
    <text evidence="3">The sequence shown here is derived from an EMBL/GenBank/DDBJ whole genome shotgun (WGS) entry which is preliminary data.</text>
</comment>
<feature type="domain" description="Leucine-binding protein" evidence="2">
    <location>
        <begin position="3"/>
        <end position="111"/>
    </location>
</feature>